<dbReference type="Gene3D" id="3.30.2320.10">
    <property type="entry name" value="hypothetical protein PF0899 domain"/>
    <property type="match status" value="1"/>
</dbReference>
<dbReference type="EMBL" id="JZRB01000025">
    <property type="protein sequence ID" value="KJV32469.1"/>
    <property type="molecule type" value="Genomic_DNA"/>
</dbReference>
<comment type="subcellular location">
    <subcellularLocation>
        <location evidence="1">Encapsulin nanocompartment</location>
    </subcellularLocation>
</comment>
<comment type="similarity">
    <text evidence="2">Belongs to the encapsulin family. Family 1 subfamily.</text>
</comment>
<dbReference type="AlphaFoldDB" id="A0A0F3KQS7"/>
<dbReference type="Pfam" id="PF04454">
    <property type="entry name" value="Linocin_M18"/>
    <property type="match status" value="1"/>
</dbReference>
<dbReference type="Gene3D" id="3.30.2400.30">
    <property type="match status" value="1"/>
</dbReference>
<dbReference type="PIRSF" id="PIRSF019254">
    <property type="entry name" value="CFP29"/>
    <property type="match status" value="1"/>
</dbReference>
<dbReference type="GO" id="GO:0140737">
    <property type="term" value="C:encapsulin nanocompartment"/>
    <property type="evidence" value="ECO:0007669"/>
    <property type="project" value="UniProtKB-SubCell"/>
</dbReference>
<dbReference type="NCBIfam" id="NF041155">
    <property type="entry name" value="encap_f1"/>
    <property type="match status" value="1"/>
</dbReference>
<dbReference type="RefSeq" id="WP_045829834.1">
    <property type="nucleotide sequence ID" value="NZ_JZRB01000025.1"/>
</dbReference>
<evidence type="ECO:0000313" key="4">
    <source>
        <dbReference type="EMBL" id="KJV32469.1"/>
    </source>
</evidence>
<proteinExistence type="inferred from homology"/>
<comment type="caution">
    <text evidence="4">The sequence shown here is derived from an EMBL/GenBank/DDBJ whole genome shotgun (WGS) entry which is preliminary data.</text>
</comment>
<dbReference type="InterPro" id="IPR051429">
    <property type="entry name" value="Encapsulin_nc"/>
</dbReference>
<protein>
    <submittedName>
        <fullName evidence="4">Bacteriocin</fullName>
    </submittedName>
</protein>
<reference evidence="4 5" key="1">
    <citation type="submission" date="2015-03" db="EMBL/GenBank/DDBJ databases">
        <title>Draft genome sequence of Luteibacter yeojuensis strain SU11.</title>
        <authorList>
            <person name="Sulaiman J."/>
            <person name="Priya K."/>
            <person name="Chan K.-G."/>
        </authorList>
    </citation>
    <scope>NUCLEOTIDE SEQUENCE [LARGE SCALE GENOMIC DNA]</scope>
    <source>
        <strain evidence="4 5">SU11</strain>
    </source>
</reference>
<sequence>MGNLFRELAPISGGAWKQIDDEATRTLKEYMAARRMVDVIGPRGYDYGGVATGHVREVAAPGEGIRALQRQVASLVELRVPFTLSRDELDGVARGSNDPDLQPLKDAAKALAFAEDRAVFDGYKAGGITGIREATDNKPVALPADIAAYPRAVAKALSELRLAGVNGPYRLALGARAYAALNGATDEGYPVYRELHGMLNGGIVWAPAIEGGLLVTARGGDYELHLGQDVSIGYDTHDASSVRLYLQESFTFLPLTAEASVDLATN</sequence>
<dbReference type="PATRIC" id="fig|345309.4.peg.1749"/>
<dbReference type="PANTHER" id="PTHR37165:SF1">
    <property type="entry name" value="TYPE 1 ENCAPSULIN SHELL PROTEIN"/>
    <property type="match status" value="1"/>
</dbReference>
<dbReference type="InterPro" id="IPR007544">
    <property type="entry name" value="ENCAP"/>
</dbReference>
<evidence type="ECO:0000313" key="5">
    <source>
        <dbReference type="Proteomes" id="UP000033651"/>
    </source>
</evidence>
<name>A0A0F3KQS7_9GAMM</name>
<gene>
    <name evidence="4" type="ORF">VI08_12025</name>
</gene>
<evidence type="ECO:0000256" key="3">
    <source>
        <dbReference type="ARBA" id="ARBA00033787"/>
    </source>
</evidence>
<organism evidence="4 5">
    <name type="scientific">Luteibacter yeojuensis</name>
    <dbReference type="NCBI Taxonomy" id="345309"/>
    <lineage>
        <taxon>Bacteria</taxon>
        <taxon>Pseudomonadati</taxon>
        <taxon>Pseudomonadota</taxon>
        <taxon>Gammaproteobacteria</taxon>
        <taxon>Lysobacterales</taxon>
        <taxon>Rhodanobacteraceae</taxon>
        <taxon>Luteibacter</taxon>
    </lineage>
</organism>
<dbReference type="PANTHER" id="PTHR37165">
    <property type="entry name" value="PEPTIDASE U56 FAMILY"/>
    <property type="match status" value="1"/>
</dbReference>
<keyword evidence="5" id="KW-1185">Reference proteome</keyword>
<dbReference type="Proteomes" id="UP000033651">
    <property type="component" value="Unassembled WGS sequence"/>
</dbReference>
<evidence type="ECO:0000256" key="2">
    <source>
        <dbReference type="ARBA" id="ARBA00033743"/>
    </source>
</evidence>
<accession>A0A0F3KQS7</accession>
<dbReference type="OrthoDB" id="2922at2"/>
<keyword evidence="3" id="KW-1284">Encapsulin nanocompartment</keyword>
<evidence type="ECO:0000256" key="1">
    <source>
        <dbReference type="ARBA" id="ARBA00033738"/>
    </source>
</evidence>